<evidence type="ECO:0008006" key="4">
    <source>
        <dbReference type="Google" id="ProtNLM"/>
    </source>
</evidence>
<comment type="caution">
    <text evidence="2">The sequence shown here is derived from an EMBL/GenBank/DDBJ whole genome shotgun (WGS) entry which is preliminary data.</text>
</comment>
<dbReference type="OrthoDB" id="1494254at2"/>
<dbReference type="SUPFAM" id="SSF54909">
    <property type="entry name" value="Dimeric alpha+beta barrel"/>
    <property type="match status" value="1"/>
</dbReference>
<dbReference type="RefSeq" id="WP_083117973.1">
    <property type="nucleotide sequence ID" value="NZ_JACKUO010000022.1"/>
</dbReference>
<dbReference type="PANTHER" id="PTHR40057">
    <property type="entry name" value="SLR1162 PROTEIN"/>
    <property type="match status" value="1"/>
</dbReference>
<sequence length="314" mass="34689">MGTATVVTIFHPANDPADFIEWADTMRATASESTDFRISVLADPHLDWGLAVTFVNARALHHWLDSSARQRSLNDGRRRGILRATADIVIVEDSGVPPGVGFFRHMVAADRAADFVAAEAQLAEVSARFSGFEGCCTFAPDTGGDSFAVLRFRTEHQLVTWLESPERRAALGPLRLSLTREFSLVSSITTFGSTVRTENGHTAVTPRWKTAMLILLVLYPTVMLLSRFMGPVLDDAGAPPWLAMWLSQVISVAVLQWALMPWVGQWFRRWLDPIDGAGVRISVLGASVILVGYLVTLGVFAIVRWLQYWDFSRG</sequence>
<feature type="transmembrane region" description="Helical" evidence="1">
    <location>
        <begin position="281"/>
        <end position="306"/>
    </location>
</feature>
<gene>
    <name evidence="2" type="ORF">BST42_07555</name>
</gene>
<dbReference type="AlphaFoldDB" id="A0A1X0IZD8"/>
<reference evidence="2 3" key="1">
    <citation type="submission" date="2016-12" db="EMBL/GenBank/DDBJ databases">
        <title>The new phylogeny of genus Mycobacterium.</title>
        <authorList>
            <person name="Tortoli E."/>
            <person name="Trovato A."/>
            <person name="Cirillo D.M."/>
        </authorList>
    </citation>
    <scope>NUCLEOTIDE SEQUENCE [LARGE SCALE GENOMIC DNA]</scope>
    <source>
        <strain evidence="2 3">DSM 44223</strain>
    </source>
</reference>
<feature type="transmembrane region" description="Helical" evidence="1">
    <location>
        <begin position="241"/>
        <end position="260"/>
    </location>
</feature>
<dbReference type="PANTHER" id="PTHR40057:SF1">
    <property type="entry name" value="SLR1162 PROTEIN"/>
    <property type="match status" value="1"/>
</dbReference>
<evidence type="ECO:0000313" key="3">
    <source>
        <dbReference type="Proteomes" id="UP000192534"/>
    </source>
</evidence>
<dbReference type="EMBL" id="MVIH01000003">
    <property type="protein sequence ID" value="ORB54662.1"/>
    <property type="molecule type" value="Genomic_DNA"/>
</dbReference>
<evidence type="ECO:0000313" key="2">
    <source>
        <dbReference type="EMBL" id="ORB54662.1"/>
    </source>
</evidence>
<keyword evidence="1" id="KW-0472">Membrane</keyword>
<dbReference type="Proteomes" id="UP000192534">
    <property type="component" value="Unassembled WGS sequence"/>
</dbReference>
<feature type="transmembrane region" description="Helical" evidence="1">
    <location>
        <begin position="211"/>
        <end position="229"/>
    </location>
</feature>
<keyword evidence="3" id="KW-1185">Reference proteome</keyword>
<keyword evidence="1" id="KW-1133">Transmembrane helix</keyword>
<evidence type="ECO:0000256" key="1">
    <source>
        <dbReference type="SAM" id="Phobius"/>
    </source>
</evidence>
<dbReference type="InterPro" id="IPR038762">
    <property type="entry name" value="ABM_predict"/>
</dbReference>
<protein>
    <recommendedName>
        <fullName evidence="4">Antibiotic biosynthesis monooxygenase</fullName>
    </recommendedName>
</protein>
<keyword evidence="1" id="KW-0812">Transmembrane</keyword>
<organism evidence="2 3">
    <name type="scientific">Mycolicibacterium rhodesiae</name>
    <name type="common">Mycobacterium rhodesiae</name>
    <dbReference type="NCBI Taxonomy" id="36814"/>
    <lineage>
        <taxon>Bacteria</taxon>
        <taxon>Bacillati</taxon>
        <taxon>Actinomycetota</taxon>
        <taxon>Actinomycetes</taxon>
        <taxon>Mycobacteriales</taxon>
        <taxon>Mycobacteriaceae</taxon>
        <taxon>Mycolicibacterium</taxon>
    </lineage>
</organism>
<proteinExistence type="predicted"/>
<dbReference type="Gene3D" id="3.30.70.100">
    <property type="match status" value="1"/>
</dbReference>
<accession>A0A1X0IZD8</accession>
<dbReference type="InterPro" id="IPR011008">
    <property type="entry name" value="Dimeric_a/b-barrel"/>
</dbReference>
<name>A0A1X0IZD8_MYCRH</name>